<dbReference type="GO" id="GO:0008094">
    <property type="term" value="F:ATP-dependent activity, acting on DNA"/>
    <property type="evidence" value="ECO:0007669"/>
    <property type="project" value="TreeGrafter"/>
</dbReference>
<dbReference type="Gene3D" id="3.40.50.300">
    <property type="entry name" value="P-loop containing nucleotide triphosphate hydrolases"/>
    <property type="match status" value="1"/>
</dbReference>
<dbReference type="GO" id="GO:0008270">
    <property type="term" value="F:zinc ion binding"/>
    <property type="evidence" value="ECO:0007669"/>
    <property type="project" value="UniProtKB-KW"/>
</dbReference>
<dbReference type="PROSITE" id="PS51194">
    <property type="entry name" value="HELICASE_CTER"/>
    <property type="match status" value="1"/>
</dbReference>
<dbReference type="GO" id="GO:0016787">
    <property type="term" value="F:hydrolase activity"/>
    <property type="evidence" value="ECO:0007669"/>
    <property type="project" value="UniProtKB-KW"/>
</dbReference>
<evidence type="ECO:0000256" key="6">
    <source>
        <dbReference type="SAM" id="MobiDB-lite"/>
    </source>
</evidence>
<keyword evidence="1" id="KW-0547">Nucleotide-binding</keyword>
<dbReference type="SUPFAM" id="SSF52540">
    <property type="entry name" value="P-loop containing nucleoside triphosphate hydrolases"/>
    <property type="match status" value="2"/>
</dbReference>
<evidence type="ECO:0000256" key="3">
    <source>
        <dbReference type="ARBA" id="ARBA00022806"/>
    </source>
</evidence>
<dbReference type="Pfam" id="PF00271">
    <property type="entry name" value="Helicase_C"/>
    <property type="match status" value="1"/>
</dbReference>
<evidence type="ECO:0000259" key="8">
    <source>
        <dbReference type="PROSITE" id="PS51192"/>
    </source>
</evidence>
<dbReference type="PANTHER" id="PTHR45626:SF12">
    <property type="entry name" value="DNA REPAIR PROTEIN RAD16"/>
    <property type="match status" value="1"/>
</dbReference>
<proteinExistence type="predicted"/>
<feature type="domain" description="Helicase C-terminal" evidence="9">
    <location>
        <begin position="876"/>
        <end position="1036"/>
    </location>
</feature>
<dbReference type="InterPro" id="IPR050628">
    <property type="entry name" value="SNF2_RAD54_helicase_TF"/>
</dbReference>
<evidence type="ECO:0000256" key="5">
    <source>
        <dbReference type="PROSITE-ProRule" id="PRU00175"/>
    </source>
</evidence>
<dbReference type="InterPro" id="IPR001650">
    <property type="entry name" value="Helicase_C-like"/>
</dbReference>
<dbReference type="SMART" id="SM00490">
    <property type="entry name" value="HELICc"/>
    <property type="match status" value="1"/>
</dbReference>
<dbReference type="InterPro" id="IPR038718">
    <property type="entry name" value="SNF2-like_sf"/>
</dbReference>
<dbReference type="GO" id="GO:0005524">
    <property type="term" value="F:ATP binding"/>
    <property type="evidence" value="ECO:0007669"/>
    <property type="project" value="UniProtKB-KW"/>
</dbReference>
<dbReference type="PROSITE" id="PS51192">
    <property type="entry name" value="HELICASE_ATP_BIND_1"/>
    <property type="match status" value="1"/>
</dbReference>
<accession>A0A7S0ZHP8</accession>
<feature type="domain" description="RING-type" evidence="7">
    <location>
        <begin position="781"/>
        <end position="825"/>
    </location>
</feature>
<evidence type="ECO:0000256" key="4">
    <source>
        <dbReference type="ARBA" id="ARBA00022840"/>
    </source>
</evidence>
<dbReference type="InterPro" id="IPR013083">
    <property type="entry name" value="Znf_RING/FYVE/PHD"/>
</dbReference>
<evidence type="ECO:0000313" key="10">
    <source>
        <dbReference type="EMBL" id="CAD8822161.1"/>
    </source>
</evidence>
<sequence>MKTRSKLAVTENVRNDGIGQMYNQRKPGVRSSLRKKLKQSTSSVSIQMPEDHSDGSPAVVSHNMNENGENDHYKQQIVKGRSRAESERRLSSRTRMSFSMIHDTPTPPVSESNSKGRVIKRKNKIEESDGDDVSVDLNESDSDDDPEFVLDEKVENVLVDDQEDDAFEEMDQKEKEDEDVPFEELKKSKIEVSGKCRKRKIDCESGKKKKKRAKRNKYTVVVAQGAIPVREEYDEELLDKMKLPDRIEDAEDDEWDHEKLVNRVIPKKAQAPDGLTVDLFEFQREALYWMTEQEKGVVGGGILADEMGLGKTIQSISLILANPLVLSGSSRSKPKIPLPSRGETVKSTLVVCPLVALIQWRDEIAKHTRDGKLSVCIFHGPARKHLDADTLAEYDVVITTYSCVEHEFRKKLGREKTACQYCQKRYYPDGLFVHQKFFCGPNAQKSEKLAKQEKKKSSSRITPAEDSDDDDDEYDGVEGCENDEVGEGMKSVYDMTRYEFIEAVMKEKHKFKEHYKELEEENRDKSVLHKISWRRVILDEAHSIKSRTSSTAKAVFALEAEYRWALSGTPLQNRVSELFSLMRFLRTDPFAYYFCTKTDCKSLNWDFDPVTRQCNECGGSKATHFCWFNKYVMNPIKRTGYSGEGRTAMLRLKYDILDNILLRRTKAGRAREISLPPKILDLRRDTLDAYEMDYYTAMYSQSKAQFNRYVRSETVLNNYAHIFELLMRLRQALDHPYLVEFSEKAQLEREQRAKALDVELVSKKRKDSKQKNSMSKEKQFCVLCLEVPEDCVVAQCEDRFCRACIQAYVLSFDASKGVGEGCPGCGELLTIDLNQETVKNERESGTGKDVQQELVTVPRGILGRMGNLSDFQSSTKIEALMEEVQLMLSRDPSAKAIVFSQYVSFLDLIEYRLKLLGIKVAKLDGRMSFTQRDKFVSSFSEDPDVRLFLMSIKAGGVALNLTVASHIFIMDIWWNPAVEFQAMDRVHRLGQYKPIRVVRFVIADTIEERILRLQRKKQLVFDSTVGQSQEALARLTEEDMRFLFN</sequence>
<keyword evidence="5" id="KW-0479">Metal-binding</keyword>
<dbReference type="SMART" id="SM00487">
    <property type="entry name" value="DEXDc"/>
    <property type="match status" value="1"/>
</dbReference>
<evidence type="ECO:0000259" key="9">
    <source>
        <dbReference type="PROSITE" id="PS51194"/>
    </source>
</evidence>
<protein>
    <recommendedName>
        <fullName evidence="11">ATP-dependent helicase ATRX</fullName>
    </recommendedName>
</protein>
<dbReference type="SUPFAM" id="SSF57850">
    <property type="entry name" value="RING/U-box"/>
    <property type="match status" value="1"/>
</dbReference>
<keyword evidence="5" id="KW-0863">Zinc-finger</keyword>
<feature type="compositionally biased region" description="Acidic residues" evidence="6">
    <location>
        <begin position="128"/>
        <end position="147"/>
    </location>
</feature>
<reference evidence="10" key="1">
    <citation type="submission" date="2021-01" db="EMBL/GenBank/DDBJ databases">
        <authorList>
            <person name="Corre E."/>
            <person name="Pelletier E."/>
            <person name="Niang G."/>
            <person name="Scheremetjew M."/>
            <person name="Finn R."/>
            <person name="Kale V."/>
            <person name="Holt S."/>
            <person name="Cochrane G."/>
            <person name="Meng A."/>
            <person name="Brown T."/>
            <person name="Cohen L."/>
        </authorList>
    </citation>
    <scope>NUCLEOTIDE SEQUENCE</scope>
    <source>
        <strain evidence="10">CCMP3278</strain>
    </source>
</reference>
<dbReference type="InterPro" id="IPR000330">
    <property type="entry name" value="SNF2_N"/>
</dbReference>
<feature type="region of interest" description="Disordered" evidence="6">
    <location>
        <begin position="16"/>
        <end position="147"/>
    </location>
</feature>
<dbReference type="InterPro" id="IPR001841">
    <property type="entry name" value="Znf_RING"/>
</dbReference>
<keyword evidence="3" id="KW-0347">Helicase</keyword>
<organism evidence="10">
    <name type="scientific">Timspurckia oligopyrenoides</name>
    <dbReference type="NCBI Taxonomy" id="708627"/>
    <lineage>
        <taxon>Eukaryota</taxon>
        <taxon>Rhodophyta</taxon>
        <taxon>Bangiophyceae</taxon>
        <taxon>Porphyridiales</taxon>
        <taxon>Porphyridiaceae</taxon>
        <taxon>Timspurckia</taxon>
    </lineage>
</organism>
<evidence type="ECO:0000259" key="7">
    <source>
        <dbReference type="PROSITE" id="PS50089"/>
    </source>
</evidence>
<feature type="domain" description="Helicase ATP-binding" evidence="8">
    <location>
        <begin position="300"/>
        <end position="588"/>
    </location>
</feature>
<feature type="region of interest" description="Disordered" evidence="6">
    <location>
        <begin position="449"/>
        <end position="481"/>
    </location>
</feature>
<dbReference type="Gene3D" id="3.30.40.10">
    <property type="entry name" value="Zinc/RING finger domain, C3HC4 (zinc finger)"/>
    <property type="match status" value="1"/>
</dbReference>
<dbReference type="PANTHER" id="PTHR45626">
    <property type="entry name" value="TRANSCRIPTION TERMINATION FACTOR 2-RELATED"/>
    <property type="match status" value="1"/>
</dbReference>
<dbReference type="GO" id="GO:0004386">
    <property type="term" value="F:helicase activity"/>
    <property type="evidence" value="ECO:0007669"/>
    <property type="project" value="UniProtKB-KW"/>
</dbReference>
<dbReference type="InterPro" id="IPR049730">
    <property type="entry name" value="SNF2/RAD54-like_C"/>
</dbReference>
<dbReference type="PROSITE" id="PS50089">
    <property type="entry name" value="ZF_RING_2"/>
    <property type="match status" value="1"/>
</dbReference>
<keyword evidence="2" id="KW-0378">Hydrolase</keyword>
<dbReference type="CDD" id="cd18008">
    <property type="entry name" value="DEXDc_SHPRH-like"/>
    <property type="match status" value="1"/>
</dbReference>
<keyword evidence="4" id="KW-0067">ATP-binding</keyword>
<name>A0A7S0ZHP8_9RHOD</name>
<dbReference type="EMBL" id="HBFP01009151">
    <property type="protein sequence ID" value="CAD8822161.1"/>
    <property type="molecule type" value="Transcribed_RNA"/>
</dbReference>
<dbReference type="InterPro" id="IPR014001">
    <property type="entry name" value="Helicase_ATP-bd"/>
</dbReference>
<dbReference type="AlphaFoldDB" id="A0A7S0ZHP8"/>
<gene>
    <name evidence="10" type="ORF">TOLI1172_LOCUS6557</name>
</gene>
<dbReference type="Gene3D" id="3.40.50.10810">
    <property type="entry name" value="Tandem AAA-ATPase domain"/>
    <property type="match status" value="2"/>
</dbReference>
<evidence type="ECO:0000256" key="1">
    <source>
        <dbReference type="ARBA" id="ARBA00022741"/>
    </source>
</evidence>
<dbReference type="InterPro" id="IPR027417">
    <property type="entry name" value="P-loop_NTPase"/>
</dbReference>
<dbReference type="GO" id="GO:0005634">
    <property type="term" value="C:nucleus"/>
    <property type="evidence" value="ECO:0007669"/>
    <property type="project" value="TreeGrafter"/>
</dbReference>
<dbReference type="GO" id="GO:0006289">
    <property type="term" value="P:nucleotide-excision repair"/>
    <property type="evidence" value="ECO:0007669"/>
    <property type="project" value="TreeGrafter"/>
</dbReference>
<dbReference type="Pfam" id="PF00176">
    <property type="entry name" value="SNF2-rel_dom"/>
    <property type="match status" value="2"/>
</dbReference>
<keyword evidence="5" id="KW-0862">Zinc</keyword>
<dbReference type="CDD" id="cd18793">
    <property type="entry name" value="SF2_C_SNF"/>
    <property type="match status" value="1"/>
</dbReference>
<evidence type="ECO:0008006" key="11">
    <source>
        <dbReference type="Google" id="ProtNLM"/>
    </source>
</evidence>
<evidence type="ECO:0000256" key="2">
    <source>
        <dbReference type="ARBA" id="ARBA00022801"/>
    </source>
</evidence>
<feature type="compositionally biased region" description="Acidic residues" evidence="6">
    <location>
        <begin position="465"/>
        <end position="481"/>
    </location>
</feature>